<evidence type="ECO:0000313" key="6">
    <source>
        <dbReference type="EMBL" id="MEX3596048.1"/>
    </source>
</evidence>
<feature type="domain" description="Chalcone/stilbene synthase N-terminal" evidence="4">
    <location>
        <begin position="94"/>
        <end position="229"/>
    </location>
</feature>
<dbReference type="Proteomes" id="UP001558481">
    <property type="component" value="Unassembled WGS sequence"/>
</dbReference>
<dbReference type="PIRSF" id="PIRSF000451">
    <property type="entry name" value="PKS_III"/>
    <property type="match status" value="1"/>
</dbReference>
<name>A0ABV3V8D8_9MICC</name>
<dbReference type="PANTHER" id="PTHR11877:SF46">
    <property type="entry name" value="TYPE III POLYKETIDE SYNTHASE A"/>
    <property type="match status" value="1"/>
</dbReference>
<dbReference type="InterPro" id="IPR001099">
    <property type="entry name" value="Chalcone/stilbene_synt_N"/>
</dbReference>
<evidence type="ECO:0000256" key="2">
    <source>
        <dbReference type="ARBA" id="ARBA00022679"/>
    </source>
</evidence>
<evidence type="ECO:0000259" key="4">
    <source>
        <dbReference type="Pfam" id="PF00195"/>
    </source>
</evidence>
<evidence type="ECO:0000259" key="5">
    <source>
        <dbReference type="Pfam" id="PF02797"/>
    </source>
</evidence>
<dbReference type="Pfam" id="PF00195">
    <property type="entry name" value="Chal_sti_synt_N"/>
    <property type="match status" value="1"/>
</dbReference>
<dbReference type="InterPro" id="IPR011141">
    <property type="entry name" value="Polyketide_synthase_type-III"/>
</dbReference>
<comment type="caution">
    <text evidence="6">The sequence shown here is derived from an EMBL/GenBank/DDBJ whole genome shotgun (WGS) entry which is preliminary data.</text>
</comment>
<dbReference type="Gene3D" id="3.40.47.10">
    <property type="match status" value="2"/>
</dbReference>
<keyword evidence="2" id="KW-0808">Transferase</keyword>
<evidence type="ECO:0000256" key="3">
    <source>
        <dbReference type="SAM" id="MobiDB-lite"/>
    </source>
</evidence>
<dbReference type="RefSeq" id="WP_095797517.1">
    <property type="nucleotide sequence ID" value="NZ_JALXKX010000076.1"/>
</dbReference>
<proteinExistence type="inferred from homology"/>
<feature type="region of interest" description="Disordered" evidence="3">
    <location>
        <begin position="65"/>
        <end position="94"/>
    </location>
</feature>
<comment type="similarity">
    <text evidence="1">Belongs to the thiolase-like superfamily. Chalcone/stilbene synthases family.</text>
</comment>
<dbReference type="InterPro" id="IPR016039">
    <property type="entry name" value="Thiolase-like"/>
</dbReference>
<gene>
    <name evidence="6" type="ORF">VVR66_15135</name>
</gene>
<dbReference type="SUPFAM" id="SSF53901">
    <property type="entry name" value="Thiolase-like"/>
    <property type="match status" value="1"/>
</dbReference>
<feature type="domain" description="Chalcone/stilbene synthase C-terminal" evidence="5">
    <location>
        <begin position="248"/>
        <end position="381"/>
    </location>
</feature>
<dbReference type="InterPro" id="IPR012328">
    <property type="entry name" value="Chalcone/stilbene_synt_C"/>
</dbReference>
<dbReference type="EMBL" id="JAYWLU010000022">
    <property type="protein sequence ID" value="MEX3596048.1"/>
    <property type="molecule type" value="Genomic_DNA"/>
</dbReference>
<protein>
    <submittedName>
        <fullName evidence="6">Type III polyketide synthase</fullName>
    </submittedName>
</protein>
<evidence type="ECO:0000313" key="7">
    <source>
        <dbReference type="Proteomes" id="UP001558481"/>
    </source>
</evidence>
<sequence>MTVRMLTIATAVPDTQIHQPDVAKLFANQPAMTRLGSRLVGSAFAGSGVATRHTVLPELGTAVSRGLDGTNETDDAAPSPFVDPVSGHLLSPGTQTRNQLYTEHARRLFVRVGRTALAQAAPAVEPEDVTHVITVSCTGFFAPGPDVRVVKDLGLPANVARTHLGFMGCNAAFPALRAAYTACRSDPQAVVLVVCVELCTLHLHVRNDPDTIMGNALFADGAAATVVTARDSGDPTVEPVLELEDFETTLAPVGEEDLAWSVGDEGFEMILGTYVPRIIDDHVTDALAPLLSRAELDAAEIPLWAVHPGGRSILDKVQSRLGLTHEQMEPSRGVLSEVGNMSSATILFVLDRIRTSGARGLVAALAFGPGLSIESALVRAVEPEVRPR</sequence>
<keyword evidence="7" id="KW-1185">Reference proteome</keyword>
<reference evidence="6 7" key="1">
    <citation type="journal article" date="2024" name="Fungal Genet. Biol.">
        <title>The porcine skin microbiome exhibits broad fungal antagonism.</title>
        <authorList>
            <person name="De La Cruz K.F."/>
            <person name="Townsend E.C."/>
            <person name="Alex Cheong J.Z."/>
            <person name="Salamzade R."/>
            <person name="Liu A."/>
            <person name="Sandstrom S."/>
            <person name="Davila E."/>
            <person name="Huang L."/>
            <person name="Xu K.H."/>
            <person name="Wu S.Y."/>
            <person name="Meudt J.J."/>
            <person name="Shanmuganayagam D."/>
            <person name="Gibson A.L.F."/>
            <person name="Kalan L.R."/>
        </authorList>
    </citation>
    <scope>NUCLEOTIDE SEQUENCE [LARGE SCALE GENOMIC DNA]</scope>
    <source>
        <strain evidence="6 7">LK2625</strain>
    </source>
</reference>
<organism evidence="6 7">
    <name type="scientific">Kocuria carniphila</name>
    <dbReference type="NCBI Taxonomy" id="262208"/>
    <lineage>
        <taxon>Bacteria</taxon>
        <taxon>Bacillati</taxon>
        <taxon>Actinomycetota</taxon>
        <taxon>Actinomycetes</taxon>
        <taxon>Micrococcales</taxon>
        <taxon>Micrococcaceae</taxon>
        <taxon>Kocuria</taxon>
    </lineage>
</organism>
<dbReference type="Pfam" id="PF02797">
    <property type="entry name" value="Chal_sti_synt_C"/>
    <property type="match status" value="1"/>
</dbReference>
<dbReference type="CDD" id="cd00831">
    <property type="entry name" value="CHS_like"/>
    <property type="match status" value="1"/>
</dbReference>
<accession>A0ABV3V8D8</accession>
<dbReference type="PANTHER" id="PTHR11877">
    <property type="entry name" value="HYDROXYMETHYLGLUTARYL-COA SYNTHASE"/>
    <property type="match status" value="1"/>
</dbReference>
<evidence type="ECO:0000256" key="1">
    <source>
        <dbReference type="ARBA" id="ARBA00005531"/>
    </source>
</evidence>